<dbReference type="Proteomes" id="UP001381174">
    <property type="component" value="Unassembled WGS sequence"/>
</dbReference>
<dbReference type="SMART" id="SM00460">
    <property type="entry name" value="TGc"/>
    <property type="match status" value="1"/>
</dbReference>
<feature type="domain" description="Transglutaminase-like" evidence="2">
    <location>
        <begin position="366"/>
        <end position="432"/>
    </location>
</feature>
<dbReference type="SUPFAM" id="SSF54001">
    <property type="entry name" value="Cysteine proteinases"/>
    <property type="match status" value="1"/>
</dbReference>
<keyword evidence="4" id="KW-1185">Reference proteome</keyword>
<evidence type="ECO:0000259" key="2">
    <source>
        <dbReference type="SMART" id="SM00460"/>
    </source>
</evidence>
<evidence type="ECO:0000313" key="4">
    <source>
        <dbReference type="Proteomes" id="UP001381174"/>
    </source>
</evidence>
<protein>
    <submittedName>
        <fullName evidence="3">Transglutaminase-like domain-containing protein</fullName>
    </submittedName>
</protein>
<proteinExistence type="predicted"/>
<organism evidence="3 4">
    <name type="scientific">Fulvimonas yonginensis</name>
    <dbReference type="NCBI Taxonomy" id="1495200"/>
    <lineage>
        <taxon>Bacteria</taxon>
        <taxon>Pseudomonadati</taxon>
        <taxon>Pseudomonadota</taxon>
        <taxon>Gammaproteobacteria</taxon>
        <taxon>Lysobacterales</taxon>
        <taxon>Rhodanobacteraceae</taxon>
        <taxon>Fulvimonas</taxon>
    </lineage>
</organism>
<evidence type="ECO:0000256" key="1">
    <source>
        <dbReference type="SAM" id="MobiDB-lite"/>
    </source>
</evidence>
<dbReference type="EMBL" id="JBBBNY010000003">
    <property type="protein sequence ID" value="MEI7036318.1"/>
    <property type="molecule type" value="Genomic_DNA"/>
</dbReference>
<feature type="compositionally biased region" description="Gly residues" evidence="1">
    <location>
        <begin position="476"/>
        <end position="504"/>
    </location>
</feature>
<reference evidence="3 4" key="1">
    <citation type="journal article" date="2014" name="Int. J. Syst. Evol. Microbiol.">
        <title>Fulvimonas yonginensis sp. nov., isolated from greenhouse soil, and emended description of the genus Fulvimonas.</title>
        <authorList>
            <person name="Ahn J.H."/>
            <person name="Kim S.J."/>
            <person name="Weon H.Y."/>
            <person name="Hong S.B."/>
            <person name="Seok S.J."/>
            <person name="Kwon S.W."/>
        </authorList>
    </citation>
    <scope>NUCLEOTIDE SEQUENCE [LARGE SCALE GENOMIC DNA]</scope>
    <source>
        <strain evidence="3 4">KACC 16952</strain>
    </source>
</reference>
<name>A0ABU8JAT9_9GAMM</name>
<feature type="region of interest" description="Disordered" evidence="1">
    <location>
        <begin position="470"/>
        <end position="504"/>
    </location>
</feature>
<feature type="region of interest" description="Disordered" evidence="1">
    <location>
        <begin position="295"/>
        <end position="314"/>
    </location>
</feature>
<gene>
    <name evidence="3" type="ORF">WAT24_06070</name>
</gene>
<dbReference type="Gene3D" id="3.10.620.30">
    <property type="match status" value="1"/>
</dbReference>
<dbReference type="InterPro" id="IPR038765">
    <property type="entry name" value="Papain-like_cys_pep_sf"/>
</dbReference>
<evidence type="ECO:0000313" key="3">
    <source>
        <dbReference type="EMBL" id="MEI7036318.1"/>
    </source>
</evidence>
<dbReference type="Pfam" id="PF01841">
    <property type="entry name" value="Transglut_core"/>
    <property type="match status" value="1"/>
</dbReference>
<dbReference type="InterPro" id="IPR002931">
    <property type="entry name" value="Transglutaminase-like"/>
</dbReference>
<comment type="caution">
    <text evidence="3">The sequence shown here is derived from an EMBL/GenBank/DDBJ whole genome shotgun (WGS) entry which is preliminary data.</text>
</comment>
<dbReference type="PANTHER" id="PTHR33490">
    <property type="entry name" value="BLR5614 PROTEIN-RELATED"/>
    <property type="match status" value="1"/>
</dbReference>
<accession>A0ABU8JAT9</accession>
<sequence length="504" mass="53655">MPLLLLGIAPVAHGTATPQTDWMTVLLGGRKVGHVEVERQHDGGVVVTTQTLALDLSRSGKPMHLGTMSRSLEGPDGEPLGFAARTHMSSMDSTVEAQVDDTGRYRVVTTVGGDSRVALMDWPGDALLAEGQRKAIVAAGRRPGDVYHLREFDPSSQQVVDVRVEILGDETVALPGGAMRLSHQRQTLALAHGRQDLDLWVDDRGIARKGLMYLLGQPLEMLACDRACALAPNQPVDMLRAATVDSPRLLPPYLRTVPMRYRVHISGNIGQPFVTTDEQQVAPLGGDDWMVDVGGAHAGRQAPPQPADSEPNAWLQSDSPAIRRLAAQAVGNARDDLQRMRRLRAFVSNYITAHGLDVGYASALEVVRSREGDCTEYAVLLAAMARSQGIPARVVSGMVYADRFAGVMRTFVPHEWVQAWVDGRWQSFDAALKHFDSTHLALATGDGDPWHFAATMRLFGNLHISQAMPGPDLGTPVGGGGNPGGSAGGAGGGNGSGGGAGPGH</sequence>